<dbReference type="GO" id="GO:0071424">
    <property type="term" value="F:rRNA (cytosine-N4-)-methyltransferase activity"/>
    <property type="evidence" value="ECO:0007669"/>
    <property type="project" value="UniProtKB-UniRule"/>
</dbReference>
<evidence type="ECO:0000313" key="7">
    <source>
        <dbReference type="EMBL" id="OGG52199.1"/>
    </source>
</evidence>
<comment type="similarity">
    <text evidence="1 6">Belongs to the methyltransferase superfamily. RsmH family.</text>
</comment>
<dbReference type="InterPro" id="IPR023397">
    <property type="entry name" value="SAM-dep_MeTrfase_MraW_recog"/>
</dbReference>
<feature type="binding site" evidence="6">
    <location>
        <position position="54"/>
    </location>
    <ligand>
        <name>S-adenosyl-L-methionine</name>
        <dbReference type="ChEBI" id="CHEBI:59789"/>
    </ligand>
</feature>
<evidence type="ECO:0000256" key="6">
    <source>
        <dbReference type="HAMAP-Rule" id="MF_01007"/>
    </source>
</evidence>
<dbReference type="SUPFAM" id="SSF81799">
    <property type="entry name" value="Putative methyltransferase TM0872, insert domain"/>
    <property type="match status" value="1"/>
</dbReference>
<feature type="binding site" evidence="6">
    <location>
        <begin position="34"/>
        <end position="36"/>
    </location>
    <ligand>
        <name>S-adenosyl-L-methionine</name>
        <dbReference type="ChEBI" id="CHEBI:59789"/>
    </ligand>
</feature>
<dbReference type="PIRSF" id="PIRSF004486">
    <property type="entry name" value="MraW"/>
    <property type="match status" value="1"/>
</dbReference>
<proteinExistence type="inferred from homology"/>
<dbReference type="HAMAP" id="MF_01007">
    <property type="entry name" value="16SrRNA_methyltr_H"/>
    <property type="match status" value="1"/>
</dbReference>
<name>A0A1F6CSN9_HANXR</name>
<dbReference type="Proteomes" id="UP000178606">
    <property type="component" value="Unassembled WGS sequence"/>
</dbReference>
<dbReference type="EMBL" id="MFKF01000153">
    <property type="protein sequence ID" value="OGG52199.1"/>
    <property type="molecule type" value="Genomic_DNA"/>
</dbReference>
<dbReference type="AlphaFoldDB" id="A0A1F6CSN9"/>
<dbReference type="InterPro" id="IPR002903">
    <property type="entry name" value="RsmH"/>
</dbReference>
<gene>
    <name evidence="6" type="primary">rsmH</name>
    <name evidence="7" type="ORF">A3F84_03820</name>
</gene>
<feature type="binding site" evidence="6">
    <location>
        <position position="81"/>
    </location>
    <ligand>
        <name>S-adenosyl-L-methionine</name>
        <dbReference type="ChEBI" id="CHEBI:59789"/>
    </ligand>
</feature>
<comment type="catalytic activity">
    <reaction evidence="6">
        <text>cytidine(1402) in 16S rRNA + S-adenosyl-L-methionine = N(4)-methylcytidine(1402) in 16S rRNA + S-adenosyl-L-homocysteine + H(+)</text>
        <dbReference type="Rhea" id="RHEA:42928"/>
        <dbReference type="Rhea" id="RHEA-COMP:10286"/>
        <dbReference type="Rhea" id="RHEA-COMP:10287"/>
        <dbReference type="ChEBI" id="CHEBI:15378"/>
        <dbReference type="ChEBI" id="CHEBI:57856"/>
        <dbReference type="ChEBI" id="CHEBI:59789"/>
        <dbReference type="ChEBI" id="CHEBI:74506"/>
        <dbReference type="ChEBI" id="CHEBI:82748"/>
        <dbReference type="EC" id="2.1.1.199"/>
    </reaction>
</comment>
<keyword evidence="5 6" id="KW-0949">S-adenosyl-L-methionine</keyword>
<evidence type="ECO:0000256" key="2">
    <source>
        <dbReference type="ARBA" id="ARBA00022552"/>
    </source>
</evidence>
<comment type="subcellular location">
    <subcellularLocation>
        <location evidence="6">Cytoplasm</location>
    </subcellularLocation>
</comment>
<protein>
    <recommendedName>
        <fullName evidence="6">Ribosomal RNA small subunit methyltransferase H</fullName>
        <ecNumber evidence="6">2.1.1.199</ecNumber>
    </recommendedName>
    <alternativeName>
        <fullName evidence="6">16S rRNA m(4)C1402 methyltransferase</fullName>
    </alternativeName>
    <alternativeName>
        <fullName evidence="6">rRNA (cytosine-N(4)-)-methyltransferase RsmH</fullName>
    </alternativeName>
</protein>
<evidence type="ECO:0000256" key="4">
    <source>
        <dbReference type="ARBA" id="ARBA00022679"/>
    </source>
</evidence>
<dbReference type="EC" id="2.1.1.199" evidence="6"/>
<evidence type="ECO:0000256" key="3">
    <source>
        <dbReference type="ARBA" id="ARBA00022603"/>
    </source>
</evidence>
<accession>A0A1F6CSN9</accession>
<evidence type="ECO:0000256" key="5">
    <source>
        <dbReference type="ARBA" id="ARBA00022691"/>
    </source>
</evidence>
<dbReference type="GO" id="GO:0005737">
    <property type="term" value="C:cytoplasm"/>
    <property type="evidence" value="ECO:0007669"/>
    <property type="project" value="UniProtKB-SubCell"/>
</dbReference>
<feature type="binding site" evidence="6">
    <location>
        <position position="109"/>
    </location>
    <ligand>
        <name>S-adenosyl-L-methionine</name>
        <dbReference type="ChEBI" id="CHEBI:59789"/>
    </ligand>
</feature>
<comment type="function">
    <text evidence="6">Specifically methylates the N4 position of cytidine in position 1402 (C1402) of 16S rRNA.</text>
</comment>
<dbReference type="GO" id="GO:0070475">
    <property type="term" value="P:rRNA base methylation"/>
    <property type="evidence" value="ECO:0007669"/>
    <property type="project" value="UniProtKB-UniRule"/>
</dbReference>
<keyword evidence="4 6" id="KW-0808">Transferase</keyword>
<keyword evidence="3 6" id="KW-0489">Methyltransferase</keyword>
<organism evidence="7 8">
    <name type="scientific">Handelsmanbacteria sp. (strain RIFCSPLOWO2_12_FULL_64_10)</name>
    <dbReference type="NCBI Taxonomy" id="1817868"/>
    <lineage>
        <taxon>Bacteria</taxon>
        <taxon>Candidatus Handelsmaniibacteriota</taxon>
    </lineage>
</organism>
<dbReference type="Gene3D" id="3.40.50.150">
    <property type="entry name" value="Vaccinia Virus protein VP39"/>
    <property type="match status" value="1"/>
</dbReference>
<keyword evidence="6" id="KW-0963">Cytoplasm</keyword>
<dbReference type="SUPFAM" id="SSF53335">
    <property type="entry name" value="S-adenosyl-L-methionine-dependent methyltransferases"/>
    <property type="match status" value="1"/>
</dbReference>
<dbReference type="InterPro" id="IPR029063">
    <property type="entry name" value="SAM-dependent_MTases_sf"/>
</dbReference>
<dbReference type="NCBIfam" id="TIGR00006">
    <property type="entry name" value="16S rRNA (cytosine(1402)-N(4))-methyltransferase RsmH"/>
    <property type="match status" value="1"/>
</dbReference>
<evidence type="ECO:0000256" key="1">
    <source>
        <dbReference type="ARBA" id="ARBA00010396"/>
    </source>
</evidence>
<dbReference type="Gene3D" id="1.10.150.170">
    <property type="entry name" value="Putative methyltransferase TM0872, insert domain"/>
    <property type="match status" value="1"/>
</dbReference>
<comment type="caution">
    <text evidence="7">The sequence shown here is derived from an EMBL/GenBank/DDBJ whole genome shotgun (WGS) entry which is preliminary data.</text>
</comment>
<keyword evidence="2 6" id="KW-0698">rRNA processing</keyword>
<dbReference type="PANTHER" id="PTHR11265:SF0">
    <property type="entry name" value="12S RRNA N4-METHYLCYTIDINE METHYLTRANSFERASE"/>
    <property type="match status" value="1"/>
</dbReference>
<dbReference type="Pfam" id="PF01795">
    <property type="entry name" value="Methyltransf_5"/>
    <property type="match status" value="1"/>
</dbReference>
<evidence type="ECO:0000313" key="8">
    <source>
        <dbReference type="Proteomes" id="UP000178606"/>
    </source>
</evidence>
<dbReference type="PANTHER" id="PTHR11265">
    <property type="entry name" value="S-ADENOSYL-METHYLTRANSFERASE MRAW"/>
    <property type="match status" value="1"/>
</dbReference>
<sequence>MPPEFHRPVLVSEVLDSLISDRDGLYLDATVGGGGHAGAILSKLSERGRLIGLDRDAAAIRAAAQALREYGHRVLLRQEVFWRLGAALRGLNLPEIDGALFDLGVSSHQIDDPDRGFSYRQDGPLDMRMGEGDRSAQDIVNTAPYEDLLRIFRDYGEERRAAPIARAICTRRKQGPIQRTGELAALIRSVIPPDQPQKTLSRIFQAIRIEVNAELEHLQEALRQAVEHLRVGGRIGVISYHSLEDRTVKTAFSEWARGCICPPDFPVCRCGKKKTLRFIRGRRGTKPGPEEIALNLRARSATLRVAERI</sequence>
<reference evidence="7 8" key="1">
    <citation type="journal article" date="2016" name="Nat. Commun.">
        <title>Thousands of microbial genomes shed light on interconnected biogeochemical processes in an aquifer system.</title>
        <authorList>
            <person name="Anantharaman K."/>
            <person name="Brown C.T."/>
            <person name="Hug L.A."/>
            <person name="Sharon I."/>
            <person name="Castelle C.J."/>
            <person name="Probst A.J."/>
            <person name="Thomas B.C."/>
            <person name="Singh A."/>
            <person name="Wilkins M.J."/>
            <person name="Karaoz U."/>
            <person name="Brodie E.L."/>
            <person name="Williams K.H."/>
            <person name="Hubbard S.S."/>
            <person name="Banfield J.F."/>
        </authorList>
    </citation>
    <scope>NUCLEOTIDE SEQUENCE [LARGE SCALE GENOMIC DNA]</scope>
    <source>
        <strain evidence="8">RIFCSPLOWO2_12_FULL_64_10</strain>
    </source>
</reference>
<feature type="binding site" evidence="6">
    <location>
        <position position="102"/>
    </location>
    <ligand>
        <name>S-adenosyl-L-methionine</name>
        <dbReference type="ChEBI" id="CHEBI:59789"/>
    </ligand>
</feature>